<dbReference type="GO" id="GO:0051287">
    <property type="term" value="F:NAD binding"/>
    <property type="evidence" value="ECO:0007669"/>
    <property type="project" value="InterPro"/>
</dbReference>
<dbReference type="SUPFAM" id="SSF51735">
    <property type="entry name" value="NAD(P)-binding Rossmann-fold domains"/>
    <property type="match status" value="1"/>
</dbReference>
<evidence type="ECO:0008006" key="7">
    <source>
        <dbReference type="Google" id="ProtNLM"/>
    </source>
</evidence>
<feature type="domain" description="D-isomer specific 2-hydroxyacid dehydrogenase NAD-binding" evidence="5">
    <location>
        <begin position="117"/>
        <end position="289"/>
    </location>
</feature>
<name>A0A382LKH4_9ZZZZ</name>
<dbReference type="PROSITE" id="PS00671">
    <property type="entry name" value="D_2_HYDROXYACID_DH_3"/>
    <property type="match status" value="1"/>
</dbReference>
<dbReference type="EMBL" id="UINC01087723">
    <property type="protein sequence ID" value="SVC37324.1"/>
    <property type="molecule type" value="Genomic_DNA"/>
</dbReference>
<evidence type="ECO:0000256" key="3">
    <source>
        <dbReference type="ARBA" id="ARBA00023027"/>
    </source>
</evidence>
<dbReference type="FunFam" id="3.40.50.720:FF:000203">
    <property type="entry name" value="D-3-phosphoglycerate dehydrogenase (SerA)"/>
    <property type="match status" value="1"/>
</dbReference>
<comment type="similarity">
    <text evidence="1">Belongs to the D-isomer specific 2-hydroxyacid dehydrogenase family.</text>
</comment>
<protein>
    <recommendedName>
        <fullName evidence="7">D-isomer specific 2-hydroxyacid dehydrogenase NAD-binding domain-containing protein</fullName>
    </recommendedName>
</protein>
<dbReference type="Pfam" id="PF00389">
    <property type="entry name" value="2-Hacid_dh"/>
    <property type="match status" value="1"/>
</dbReference>
<dbReference type="InterPro" id="IPR029753">
    <property type="entry name" value="D-isomer_DH_CS"/>
</dbReference>
<evidence type="ECO:0000256" key="2">
    <source>
        <dbReference type="ARBA" id="ARBA00023002"/>
    </source>
</evidence>
<dbReference type="PANTHER" id="PTHR42789">
    <property type="entry name" value="D-ISOMER SPECIFIC 2-HYDROXYACID DEHYDROGENASE FAMILY PROTEIN (AFU_ORTHOLOGUE AFUA_6G10090)"/>
    <property type="match status" value="1"/>
</dbReference>
<evidence type="ECO:0000256" key="1">
    <source>
        <dbReference type="ARBA" id="ARBA00005854"/>
    </source>
</evidence>
<evidence type="ECO:0000259" key="5">
    <source>
        <dbReference type="Pfam" id="PF02826"/>
    </source>
</evidence>
<reference evidence="6" key="1">
    <citation type="submission" date="2018-05" db="EMBL/GenBank/DDBJ databases">
        <authorList>
            <person name="Lanie J.A."/>
            <person name="Ng W.-L."/>
            <person name="Kazmierczak K.M."/>
            <person name="Andrzejewski T.M."/>
            <person name="Davidsen T.M."/>
            <person name="Wayne K.J."/>
            <person name="Tettelin H."/>
            <person name="Glass J.I."/>
            <person name="Rusch D."/>
            <person name="Podicherti R."/>
            <person name="Tsui H.-C.T."/>
            <person name="Winkler M.E."/>
        </authorList>
    </citation>
    <scope>NUCLEOTIDE SEQUENCE</scope>
</reference>
<organism evidence="6">
    <name type="scientific">marine metagenome</name>
    <dbReference type="NCBI Taxonomy" id="408172"/>
    <lineage>
        <taxon>unclassified sequences</taxon>
        <taxon>metagenomes</taxon>
        <taxon>ecological metagenomes</taxon>
    </lineage>
</organism>
<dbReference type="CDD" id="cd12169">
    <property type="entry name" value="PGDH_like_1"/>
    <property type="match status" value="1"/>
</dbReference>
<proteinExistence type="inferred from homology"/>
<keyword evidence="3" id="KW-0520">NAD</keyword>
<evidence type="ECO:0000259" key="4">
    <source>
        <dbReference type="Pfam" id="PF00389"/>
    </source>
</evidence>
<accession>A0A382LKH4</accession>
<dbReference type="Gene3D" id="3.40.50.720">
    <property type="entry name" value="NAD(P)-binding Rossmann-like Domain"/>
    <property type="match status" value="2"/>
</dbReference>
<dbReference type="SUPFAM" id="SSF52283">
    <property type="entry name" value="Formate/glycerate dehydrogenase catalytic domain-like"/>
    <property type="match status" value="1"/>
</dbReference>
<keyword evidence="2" id="KW-0560">Oxidoreductase</keyword>
<evidence type="ECO:0000313" key="6">
    <source>
        <dbReference type="EMBL" id="SVC37324.1"/>
    </source>
</evidence>
<sequence length="322" mass="35388">MTVRKIAVLDDYWHIAEDAADWTSLQGVSVDFFYDTLIDPDAIIARLHPYEILVTTRERTRFPARVLEGLTNLRLISGTGTGQANVDMRKANELGVTVCTTSGSRGRGDTTAELTWALILGVTRHIAWEDRHIRGGKWQMRQADGLGGKKLGILGMGRLGTIVAGYGNHFDMDVIAWGPTLDAKRAAEHGVEYVNWEGLFEESDILSVHVPLTELSRGWITGHELSSMKRTAFLVNTSRGPIIDKSALLHALQTGQIAGAALDVYDVEPLPANDPLLKLDNVLLTPHLGYSTVNTIQGFMRLSLENVRAWLAGSPQNVLNVQ</sequence>
<dbReference type="PANTHER" id="PTHR42789:SF1">
    <property type="entry name" value="D-ISOMER SPECIFIC 2-HYDROXYACID DEHYDROGENASE FAMILY PROTEIN (AFU_ORTHOLOGUE AFUA_6G10090)"/>
    <property type="match status" value="1"/>
</dbReference>
<dbReference type="AlphaFoldDB" id="A0A382LKH4"/>
<dbReference type="InterPro" id="IPR036291">
    <property type="entry name" value="NAD(P)-bd_dom_sf"/>
</dbReference>
<dbReference type="GO" id="GO:0016616">
    <property type="term" value="F:oxidoreductase activity, acting on the CH-OH group of donors, NAD or NADP as acceptor"/>
    <property type="evidence" value="ECO:0007669"/>
    <property type="project" value="InterPro"/>
</dbReference>
<feature type="domain" description="D-isomer specific 2-hydroxyacid dehydrogenase catalytic" evidence="4">
    <location>
        <begin position="24"/>
        <end position="320"/>
    </location>
</feature>
<dbReference type="InterPro" id="IPR006140">
    <property type="entry name" value="D-isomer_DH_NAD-bd"/>
</dbReference>
<dbReference type="InterPro" id="IPR050857">
    <property type="entry name" value="D-2-hydroxyacid_DH"/>
</dbReference>
<dbReference type="InterPro" id="IPR006139">
    <property type="entry name" value="D-isomer_2_OHA_DH_cat_dom"/>
</dbReference>
<dbReference type="Pfam" id="PF02826">
    <property type="entry name" value="2-Hacid_dh_C"/>
    <property type="match status" value="1"/>
</dbReference>
<gene>
    <name evidence="6" type="ORF">METZ01_LOCUS290178</name>
</gene>